<feature type="coiled-coil region" evidence="1">
    <location>
        <begin position="274"/>
        <end position="355"/>
    </location>
</feature>
<evidence type="ECO:0000313" key="5">
    <source>
        <dbReference type="Proteomes" id="UP000005095"/>
    </source>
</evidence>
<keyword evidence="2" id="KW-0812">Transmembrane</keyword>
<evidence type="ECO:0000313" key="4">
    <source>
        <dbReference type="EMBL" id="EJG07253.1"/>
    </source>
</evidence>
<dbReference type="HOGENOM" id="CLU_006135_0_1_2"/>
<dbReference type="Pfam" id="PF13514">
    <property type="entry name" value="AAA_27"/>
    <property type="match status" value="1"/>
</dbReference>
<evidence type="ECO:0000256" key="1">
    <source>
        <dbReference type="SAM" id="Coils"/>
    </source>
</evidence>
<proteinExistence type="predicted"/>
<dbReference type="OrthoDB" id="111846at2157"/>
<feature type="transmembrane region" description="Helical" evidence="2">
    <location>
        <begin position="479"/>
        <end position="497"/>
    </location>
</feature>
<name>J1AQJ8_9EURY</name>
<evidence type="ECO:0000259" key="3">
    <source>
        <dbReference type="Pfam" id="PF13514"/>
    </source>
</evidence>
<dbReference type="SUPFAM" id="SSF52540">
    <property type="entry name" value="P-loop containing nucleoside triphosphate hydrolases"/>
    <property type="match status" value="1"/>
</dbReference>
<dbReference type="Proteomes" id="UP000005095">
    <property type="component" value="Chromosome"/>
</dbReference>
<dbReference type="PANTHER" id="PTHR41259">
    <property type="entry name" value="DOUBLE-STRAND BREAK REPAIR RAD50 ATPASE, PUTATIVE-RELATED"/>
    <property type="match status" value="1"/>
</dbReference>
<keyword evidence="1" id="KW-0175">Coiled coil</keyword>
<sequence length="1041" mass="115478">MKIEEIYIDGFGHFHNAKIESLSPHLTVITGPNEAGKSTLLEFIRRMFFGFKKQGPNTYPPLNGGDMGGRLRLTTPDEEAVLLERSEKRAEPSLFSVDGGPAGCTLPDLIGTADRQFFENVYAFGLGELSDFKSLSAGSIQSRVMSAGIGITRGSIADVQTQVQKDCDALFKPGRAWKDIRIKEIFSEITDLEKDLRQCTGTQEEYDHLQFELKELESTLADLKDEEKTLRKKMQDASNLLSVWDEWVAYTETKKRLSDLPEVVPVPDDGVQTLRGLTEKAGELEEELKACRRDLQQAAQSLAGCTVDEVVCAHADRIHDLENGLKKYLADLDAYNEAVRETEKLTQEVDALASQVGLQGEGLASFDVSARTRQQVEDFRTHFSDLNEEARTQTSEGIRLDGEKRGVQAKIQTDEAALSALSVTGTLEEVQKKRAALDDLSVEVPAWSKAKDELDRLIEKEAEIGTRLKQDAAARGVSLPRWPALVIMAAGVVALAGGVMMDSLIIGSGLFLLMLVIAGIYLRGVTRETPVDIPAGDEVLDMARVRQVKETDLAERELALRNKAKECGFSTIPDLSAINTMRSKLDGEVHTLQERERLEKALQVSRKTCTGLAADLERVQTALAANAQEKKKVGEEWQAWLHAVSLDISLTPEVVLDIIPKIEKAQDRIRARDEAGIRCANLKETIAAYDTAAAGVAVAIGADPAPSVEVQVQNAVAFLKEQSERKMQYENLVREHTRIQKEEAAIVGRQGEIARKRADLFSQASVIDEEMFRKHAQIQEERIRLAKEEAEAELRLKKAAGGDRAFPAFVTHLESNERADLVETVEECRQRLDEIAPEGEGKRERRGRLLKEIEELEGDNHTAAYEARLRFLHEDLTETSRAWAVRVIAGHLLHQAIEKYEKERQPAVILEATRYFSGITGGRYQKIYRPIDADAVVVEEGSGKRKEITDLSLGTAQQLYLALRFGYITEFGKHDATLPAVFDDVLVNFDPARKKMGCQAIADLAGKTQVLYFTCHPETVALLTEARPDARVIDLGEVGGN</sequence>
<feature type="coiled-coil region" evidence="1">
    <location>
        <begin position="199"/>
        <end position="240"/>
    </location>
</feature>
<gene>
    <name evidence="4" type="ORF">Metli_1297</name>
</gene>
<dbReference type="PATRIC" id="fig|28892.9.peg.1398"/>
<dbReference type="Gene3D" id="3.40.50.300">
    <property type="entry name" value="P-loop containing nucleotide triphosphate hydrolases"/>
    <property type="match status" value="2"/>
</dbReference>
<dbReference type="InterPro" id="IPR038734">
    <property type="entry name" value="YhaN_AAA"/>
</dbReference>
<dbReference type="AlphaFoldDB" id="J1AQJ8"/>
<evidence type="ECO:0000256" key="2">
    <source>
        <dbReference type="SAM" id="Phobius"/>
    </source>
</evidence>
<organism evidence="4 5">
    <name type="scientific">Methanofollis liminatans DSM 4140</name>
    <dbReference type="NCBI Taxonomy" id="28892"/>
    <lineage>
        <taxon>Archaea</taxon>
        <taxon>Methanobacteriati</taxon>
        <taxon>Methanobacteriota</taxon>
        <taxon>Stenosarchaea group</taxon>
        <taxon>Methanomicrobia</taxon>
        <taxon>Methanomicrobiales</taxon>
        <taxon>Methanomicrobiaceae</taxon>
        <taxon>Methanofollis</taxon>
    </lineage>
</organism>
<dbReference type="RefSeq" id="WP_004038945.1">
    <property type="nucleotide sequence ID" value="NZ_CM001555.1"/>
</dbReference>
<accession>J1AQJ8</accession>
<dbReference type="PANTHER" id="PTHR41259:SF1">
    <property type="entry name" value="DOUBLE-STRAND BREAK REPAIR RAD50 ATPASE, PUTATIVE-RELATED"/>
    <property type="match status" value="1"/>
</dbReference>
<dbReference type="InterPro" id="IPR027417">
    <property type="entry name" value="P-loop_NTPase"/>
</dbReference>
<dbReference type="EMBL" id="CM001555">
    <property type="protein sequence ID" value="EJG07253.1"/>
    <property type="molecule type" value="Genomic_DNA"/>
</dbReference>
<keyword evidence="2" id="KW-1133">Transmembrane helix</keyword>
<feature type="domain" description="YhaN AAA" evidence="3">
    <location>
        <begin position="1"/>
        <end position="205"/>
    </location>
</feature>
<protein>
    <recommendedName>
        <fullName evidence="3">YhaN AAA domain-containing protein</fullName>
    </recommendedName>
</protein>
<reference evidence="4 5" key="1">
    <citation type="submission" date="2011-08" db="EMBL/GenBank/DDBJ databases">
        <title>The complete genome of Methanofollis liminatans DSM 4140.</title>
        <authorList>
            <consortium name="US DOE Joint Genome Institute (JGI-PGF)"/>
            <person name="Lucas S."/>
            <person name="Han J."/>
            <person name="Lapidus A."/>
            <person name="Bruce D."/>
            <person name="Goodwin L."/>
            <person name="Pitluck S."/>
            <person name="Peters L."/>
            <person name="Kyrpides N."/>
            <person name="Mavromatis K."/>
            <person name="Ivanova N."/>
            <person name="Mikhailova N."/>
            <person name="Lu M."/>
            <person name="Detter J.C."/>
            <person name="Tapia R."/>
            <person name="Han C."/>
            <person name="Land M."/>
            <person name="Hauser L."/>
            <person name="Markowitz V."/>
            <person name="Cheng J.-F."/>
            <person name="Hugenholtz P."/>
            <person name="Woyke T."/>
            <person name="Wu D."/>
            <person name="Spring S."/>
            <person name="Schuler E."/>
            <person name="Brambilla E."/>
            <person name="Klenk H.-P."/>
            <person name="Eisen J.A."/>
        </authorList>
    </citation>
    <scope>NUCLEOTIDE SEQUENCE [LARGE SCALE GENOMIC DNA]</scope>
    <source>
        <strain evidence="4 5">DSM 4140</strain>
    </source>
</reference>
<keyword evidence="2" id="KW-0472">Membrane</keyword>
<feature type="transmembrane region" description="Helical" evidence="2">
    <location>
        <begin position="504"/>
        <end position="522"/>
    </location>
</feature>
<keyword evidence="5" id="KW-1185">Reference proteome</keyword>